<evidence type="ECO:0000313" key="4">
    <source>
        <dbReference type="Proteomes" id="UP000287033"/>
    </source>
</evidence>
<dbReference type="GO" id="GO:0005829">
    <property type="term" value="C:cytosol"/>
    <property type="evidence" value="ECO:0007669"/>
    <property type="project" value="TreeGrafter"/>
</dbReference>
<dbReference type="Gene3D" id="3.40.50.150">
    <property type="entry name" value="Vaccinia Virus protein VP39"/>
    <property type="match status" value="1"/>
</dbReference>
<dbReference type="PANTHER" id="PTHR14614:SF5">
    <property type="entry name" value="EEF1A LYSINE METHYLTRANSFERASE 3"/>
    <property type="match status" value="1"/>
</dbReference>
<gene>
    <name evidence="3" type="ORF">chiPu_0007876</name>
</gene>
<proteinExistence type="predicted"/>
<protein>
    <submittedName>
        <fullName evidence="3">Uncharacterized protein</fullName>
    </submittedName>
</protein>
<reference evidence="3 4" key="1">
    <citation type="journal article" date="2018" name="Nat. Ecol. Evol.">
        <title>Shark genomes provide insights into elasmobranch evolution and the origin of vertebrates.</title>
        <authorList>
            <person name="Hara Y"/>
            <person name="Yamaguchi K"/>
            <person name="Onimaru K"/>
            <person name="Kadota M"/>
            <person name="Koyanagi M"/>
            <person name="Keeley SD"/>
            <person name="Tatsumi K"/>
            <person name="Tanaka K"/>
            <person name="Motone F"/>
            <person name="Kageyama Y"/>
            <person name="Nozu R"/>
            <person name="Adachi N"/>
            <person name="Nishimura O"/>
            <person name="Nakagawa R"/>
            <person name="Tanegashima C"/>
            <person name="Kiyatake I"/>
            <person name="Matsumoto R"/>
            <person name="Murakumo K"/>
            <person name="Nishida K"/>
            <person name="Terakita A"/>
            <person name="Kuratani S"/>
            <person name="Sato K"/>
            <person name="Hyodo S Kuraku.S."/>
        </authorList>
    </citation>
    <scope>NUCLEOTIDE SEQUENCE [LARGE SCALE GENOMIC DNA]</scope>
</reference>
<accession>A0A401SGD1</accession>
<sequence>MTAQQEQKMPIIFDYHFDQSRLTSRYEFCGYELNITRDFSKNLGIPAVIWEPGRVLCQFFEKEQINFTGKKVIELGAGTGMVGILAILLGGDVTLTDEPIVLSQIQYNVSNNIPAASLHRSEVAALSWGKDNDQFPSDYDYILGSDIVYKSNEFHLLINTLLHLSNPNTIIYFSTKMRREMGAITFHENLIPQHFNSEIVHRVSEKDINVYKITKKCSII</sequence>
<dbReference type="InterPro" id="IPR029063">
    <property type="entry name" value="SAM-dependent_MTases_sf"/>
</dbReference>
<dbReference type="STRING" id="137246.A0A401SGD1"/>
<dbReference type="InterPro" id="IPR019410">
    <property type="entry name" value="Methyltransf_16"/>
</dbReference>
<dbReference type="SUPFAM" id="SSF53335">
    <property type="entry name" value="S-adenosyl-L-methionine-dependent methyltransferases"/>
    <property type="match status" value="1"/>
</dbReference>
<dbReference type="GO" id="GO:0032259">
    <property type="term" value="P:methylation"/>
    <property type="evidence" value="ECO:0007669"/>
    <property type="project" value="UniProtKB-KW"/>
</dbReference>
<keyword evidence="2" id="KW-0949">S-adenosyl-L-methionine</keyword>
<dbReference type="AlphaFoldDB" id="A0A401SGD1"/>
<dbReference type="OrthoDB" id="413520at2759"/>
<keyword evidence="1" id="KW-0489">Methyltransferase</keyword>
<comment type="caution">
    <text evidence="3">The sequence shown here is derived from an EMBL/GenBank/DDBJ whole genome shotgun (WGS) entry which is preliminary data.</text>
</comment>
<dbReference type="Pfam" id="PF10294">
    <property type="entry name" value="Methyltransf_16"/>
    <property type="match status" value="1"/>
</dbReference>
<keyword evidence="4" id="KW-1185">Reference proteome</keyword>
<evidence type="ECO:0000313" key="3">
    <source>
        <dbReference type="EMBL" id="GCC29434.1"/>
    </source>
</evidence>
<dbReference type="GO" id="GO:0032991">
    <property type="term" value="C:protein-containing complex"/>
    <property type="evidence" value="ECO:0007669"/>
    <property type="project" value="TreeGrafter"/>
</dbReference>
<organism evidence="3 4">
    <name type="scientific">Chiloscyllium punctatum</name>
    <name type="common">Brownbanded bambooshark</name>
    <name type="synonym">Hemiscyllium punctatum</name>
    <dbReference type="NCBI Taxonomy" id="137246"/>
    <lineage>
        <taxon>Eukaryota</taxon>
        <taxon>Metazoa</taxon>
        <taxon>Chordata</taxon>
        <taxon>Craniata</taxon>
        <taxon>Vertebrata</taxon>
        <taxon>Chondrichthyes</taxon>
        <taxon>Elasmobranchii</taxon>
        <taxon>Galeomorphii</taxon>
        <taxon>Galeoidea</taxon>
        <taxon>Orectolobiformes</taxon>
        <taxon>Hemiscylliidae</taxon>
        <taxon>Chiloscyllium</taxon>
    </lineage>
</organism>
<evidence type="ECO:0000256" key="2">
    <source>
        <dbReference type="ARBA" id="ARBA00022691"/>
    </source>
</evidence>
<keyword evidence="1" id="KW-0808">Transferase</keyword>
<dbReference type="GO" id="GO:0008168">
    <property type="term" value="F:methyltransferase activity"/>
    <property type="evidence" value="ECO:0007669"/>
    <property type="project" value="UniProtKB-KW"/>
</dbReference>
<dbReference type="PANTHER" id="PTHR14614">
    <property type="entry name" value="HEPATOCELLULAR CARCINOMA-ASSOCIATED ANTIGEN"/>
    <property type="match status" value="1"/>
</dbReference>
<dbReference type="EMBL" id="BEZZ01000250">
    <property type="protein sequence ID" value="GCC29434.1"/>
    <property type="molecule type" value="Genomic_DNA"/>
</dbReference>
<dbReference type="Proteomes" id="UP000287033">
    <property type="component" value="Unassembled WGS sequence"/>
</dbReference>
<evidence type="ECO:0000256" key="1">
    <source>
        <dbReference type="ARBA" id="ARBA00022603"/>
    </source>
</evidence>
<name>A0A401SGD1_CHIPU</name>
<dbReference type="OMA" id="TRMIGAN"/>